<gene>
    <name evidence="1" type="ORF">F8C82_07570</name>
</gene>
<keyword evidence="2" id="KW-1185">Reference proteome</keyword>
<proteinExistence type="predicted"/>
<dbReference type="Proteomes" id="UP000484164">
    <property type="component" value="Unassembled WGS sequence"/>
</dbReference>
<evidence type="ECO:0000313" key="1">
    <source>
        <dbReference type="EMBL" id="KAB2815554.1"/>
    </source>
</evidence>
<reference evidence="1 2" key="1">
    <citation type="submission" date="2019-10" db="EMBL/GenBank/DDBJ databases">
        <title>Genome sequence of Phaeocystidibacter marisrubri JCM30614 (type strain).</title>
        <authorList>
            <person name="Bowman J.P."/>
        </authorList>
    </citation>
    <scope>NUCLEOTIDE SEQUENCE [LARGE SCALE GENOMIC DNA]</scope>
    <source>
        <strain evidence="1 2">JCM 30614</strain>
    </source>
</reference>
<sequence length="250" mass="29337">MNLQLTLYLSFLLLATVSCGIVKTENLEDDVRSRIIDDLRFATSTSERRDSLRLNGVYAISLQGQGGNSDSLVQPVQFLPNGLIIRDEGSYVNKQKYVSHWRELQERIHSEHPNADDIFCGFYYLKNGIVHAWIPLYYHRTRVSWSEVVLTHFEGEWIDENTIANWRLSEPFILPKDWPEEGEEHREPNPMYPTESRAYYNYQRWEELQTPVNLVFHSLPNPKTSHRYNFVKLSEYLNIEIIQPNASSDK</sequence>
<name>A0A6L3ZDN7_9FLAO</name>
<accession>A0A6L3ZDN7</accession>
<dbReference type="RefSeq" id="WP_151692984.1">
    <property type="nucleotide sequence ID" value="NZ_BMGX01000001.1"/>
</dbReference>
<dbReference type="EMBL" id="WBVQ01000002">
    <property type="protein sequence ID" value="KAB2815554.1"/>
    <property type="molecule type" value="Genomic_DNA"/>
</dbReference>
<protein>
    <submittedName>
        <fullName evidence="1">Uncharacterized protein</fullName>
    </submittedName>
</protein>
<evidence type="ECO:0000313" key="2">
    <source>
        <dbReference type="Proteomes" id="UP000484164"/>
    </source>
</evidence>
<organism evidence="1 2">
    <name type="scientific">Phaeocystidibacter marisrubri</name>
    <dbReference type="NCBI Taxonomy" id="1577780"/>
    <lineage>
        <taxon>Bacteria</taxon>
        <taxon>Pseudomonadati</taxon>
        <taxon>Bacteroidota</taxon>
        <taxon>Flavobacteriia</taxon>
        <taxon>Flavobacteriales</taxon>
        <taxon>Phaeocystidibacteraceae</taxon>
        <taxon>Phaeocystidibacter</taxon>
    </lineage>
</organism>
<dbReference type="OrthoDB" id="9909505at2"/>
<comment type="caution">
    <text evidence="1">The sequence shown here is derived from an EMBL/GenBank/DDBJ whole genome shotgun (WGS) entry which is preliminary data.</text>
</comment>
<dbReference type="AlphaFoldDB" id="A0A6L3ZDN7"/>